<comment type="similarity">
    <text evidence="4">Belongs to the class I-like SAM-binding methyltransferase superfamily. RNA M5U methyltransferase family.</text>
</comment>
<comment type="caution">
    <text evidence="6">The sequence shown here is derived from an EMBL/GenBank/DDBJ whole genome shotgun (WGS) entry which is preliminary data.</text>
</comment>
<evidence type="ECO:0000256" key="5">
    <source>
        <dbReference type="SAM" id="MobiDB-lite"/>
    </source>
</evidence>
<dbReference type="InterPro" id="IPR029063">
    <property type="entry name" value="SAM-dependent_MTases_sf"/>
</dbReference>
<feature type="compositionally biased region" description="Basic and acidic residues" evidence="5">
    <location>
        <begin position="16"/>
        <end position="27"/>
    </location>
</feature>
<evidence type="ECO:0000256" key="4">
    <source>
        <dbReference type="PROSITE-ProRule" id="PRU01024"/>
    </source>
</evidence>
<accession>A0A9W8CYC3</accession>
<dbReference type="InterPro" id="IPR012340">
    <property type="entry name" value="NA-bd_OB-fold"/>
</dbReference>
<keyword evidence="1 4" id="KW-0489">Methyltransferase</keyword>
<keyword evidence="2 4" id="KW-0808">Transferase</keyword>
<dbReference type="InterPro" id="IPR030391">
    <property type="entry name" value="MeTrfase_TrmA_CS"/>
</dbReference>
<feature type="binding site" evidence="4">
    <location>
        <position position="359"/>
    </location>
    <ligand>
        <name>S-adenosyl-L-methionine</name>
        <dbReference type="ChEBI" id="CHEBI:59789"/>
    </ligand>
</feature>
<feature type="region of interest" description="Disordered" evidence="5">
    <location>
        <begin position="1"/>
        <end position="39"/>
    </location>
</feature>
<dbReference type="PANTHER" id="PTHR11061">
    <property type="entry name" value="RNA M5U METHYLTRANSFERASE"/>
    <property type="match status" value="1"/>
</dbReference>
<evidence type="ECO:0000256" key="1">
    <source>
        <dbReference type="ARBA" id="ARBA00022603"/>
    </source>
</evidence>
<dbReference type="PANTHER" id="PTHR11061:SF30">
    <property type="entry name" value="TRNA (URACIL(54)-C(5))-METHYLTRANSFERASE"/>
    <property type="match status" value="1"/>
</dbReference>
<reference evidence="6" key="1">
    <citation type="submission" date="2022-07" db="EMBL/GenBank/DDBJ databases">
        <title>Phylogenomic reconstructions and comparative analyses of Kickxellomycotina fungi.</title>
        <authorList>
            <person name="Reynolds N.K."/>
            <person name="Stajich J.E."/>
            <person name="Barry K."/>
            <person name="Grigoriev I.V."/>
            <person name="Crous P."/>
            <person name="Smith M.E."/>
        </authorList>
    </citation>
    <scope>NUCLEOTIDE SEQUENCE</scope>
    <source>
        <strain evidence="6">BCRC 34381</strain>
    </source>
</reference>
<dbReference type="Gene3D" id="2.40.50.140">
    <property type="entry name" value="Nucleic acid-binding proteins"/>
    <property type="match status" value="1"/>
</dbReference>
<feature type="binding site" evidence="4">
    <location>
        <position position="468"/>
    </location>
    <ligand>
        <name>S-adenosyl-L-methionine</name>
        <dbReference type="ChEBI" id="CHEBI:59789"/>
    </ligand>
</feature>
<evidence type="ECO:0000256" key="3">
    <source>
        <dbReference type="ARBA" id="ARBA00022691"/>
    </source>
</evidence>
<dbReference type="Proteomes" id="UP001143981">
    <property type="component" value="Unassembled WGS sequence"/>
</dbReference>
<dbReference type="PROSITE" id="PS51687">
    <property type="entry name" value="SAM_MT_RNA_M5U"/>
    <property type="match status" value="1"/>
</dbReference>
<keyword evidence="7" id="KW-1185">Reference proteome</keyword>
<dbReference type="EMBL" id="JANBOI010000385">
    <property type="protein sequence ID" value="KAJ1730946.1"/>
    <property type="molecule type" value="Genomic_DNA"/>
</dbReference>
<keyword evidence="3 4" id="KW-0949">S-adenosyl-L-methionine</keyword>
<dbReference type="InterPro" id="IPR025795">
    <property type="entry name" value="tRNA_(uracil-5-)_MeTrfase"/>
</dbReference>
<dbReference type="PROSITE" id="PS01231">
    <property type="entry name" value="TRMA_2"/>
    <property type="match status" value="1"/>
</dbReference>
<dbReference type="SUPFAM" id="SSF53335">
    <property type="entry name" value="S-adenosyl-L-methionine-dependent methyltransferases"/>
    <property type="match status" value="1"/>
</dbReference>
<proteinExistence type="inferred from homology"/>
<evidence type="ECO:0000256" key="2">
    <source>
        <dbReference type="ARBA" id="ARBA00022679"/>
    </source>
</evidence>
<feature type="binding site" evidence="4">
    <location>
        <position position="400"/>
    </location>
    <ligand>
        <name>S-adenosyl-L-methionine</name>
        <dbReference type="ChEBI" id="CHEBI:59789"/>
    </ligand>
</feature>
<evidence type="ECO:0000313" key="6">
    <source>
        <dbReference type="EMBL" id="KAJ1730946.1"/>
    </source>
</evidence>
<dbReference type="GO" id="GO:0032259">
    <property type="term" value="P:methylation"/>
    <property type="evidence" value="ECO:0007669"/>
    <property type="project" value="UniProtKB-KW"/>
</dbReference>
<organism evidence="6 7">
    <name type="scientific">Coemansia biformis</name>
    <dbReference type="NCBI Taxonomy" id="1286918"/>
    <lineage>
        <taxon>Eukaryota</taxon>
        <taxon>Fungi</taxon>
        <taxon>Fungi incertae sedis</taxon>
        <taxon>Zoopagomycota</taxon>
        <taxon>Kickxellomycotina</taxon>
        <taxon>Kickxellomycetes</taxon>
        <taxon>Kickxellales</taxon>
        <taxon>Kickxellaceae</taxon>
        <taxon>Coemansia</taxon>
    </lineage>
</organism>
<dbReference type="AlphaFoldDB" id="A0A9W8CYC3"/>
<dbReference type="Gene3D" id="3.40.50.150">
    <property type="entry name" value="Vaccinia Virus protein VP39"/>
    <property type="match status" value="2"/>
</dbReference>
<gene>
    <name evidence="6" type="primary">TRM2</name>
    <name evidence="6" type="ORF">LPJ61_002768</name>
</gene>
<dbReference type="OrthoDB" id="10250660at2759"/>
<evidence type="ECO:0000313" key="7">
    <source>
        <dbReference type="Proteomes" id="UP001143981"/>
    </source>
</evidence>
<dbReference type="PROSITE" id="PS51622">
    <property type="entry name" value="SAM_MT_RNA_M5U_2"/>
    <property type="match status" value="1"/>
</dbReference>
<dbReference type="EC" id="2.1.1.35" evidence="6"/>
<dbReference type="GO" id="GO:0030697">
    <property type="term" value="F:tRNA (uracil(54)-C5)-methyltransferase activity, S-adenosyl methionine-dependent"/>
    <property type="evidence" value="ECO:0007669"/>
    <property type="project" value="UniProtKB-EC"/>
</dbReference>
<dbReference type="GO" id="GO:0008033">
    <property type="term" value="P:tRNA processing"/>
    <property type="evidence" value="ECO:0007669"/>
    <property type="project" value="InterPro"/>
</dbReference>
<feature type="binding site" evidence="4">
    <location>
        <position position="421"/>
    </location>
    <ligand>
        <name>S-adenosyl-L-methionine</name>
        <dbReference type="ChEBI" id="CHEBI:59789"/>
    </ligand>
</feature>
<sequence length="557" mass="60469">MPEDTARSGTPSPGPEPKRAKLAGERPRKSHRVRRADADESVLDTVETLLRETWLAGHHGASDAPSVPGAFGWPAGDQQGEAVFCRSPPVPAKLAGGNAAECEFDVFVHELTERGVGVATRESPEQLSELVSQGGRPWIFAVSFTLKGERARIRSVRHGWGYTQADLLDVVEKSPLRIDAPCKYFGQCSGCQLQHIGYEQQLEFKRHAVERALAHANPLFAALTVLPPLPSPLQLGYRTKLTPHFELRRHERPEDVPIGFMISGQRRVLDIEDCIIGTDAVRRGLAEARRNARANMAGYKRGATLIVRETNVPPSGTSGDLASTPNAELEKSYTLDPRSWVVDVVGDLKFSYPASSFFQNNASILPAFTGYVRDELTKWSGKLTAPDTNSGALRTLVDAYCGSGLFGIACHSGFDKVIGIEISSESISCAGENAKVNNATNVEFVLGDASKIFEKTSASPDNTAVIIDPPRKGSTPDFLDQLVAYGPRVIVYIACGVPAQARDLNYMYCQGAIVVDGQSASPKAKPTAVYQVAGIQPFDLFPQTYHVENIVTLVRKN</sequence>
<dbReference type="Gene3D" id="2.40.50.1070">
    <property type="match status" value="1"/>
</dbReference>
<name>A0A9W8CYC3_9FUNG</name>
<dbReference type="CDD" id="cd02440">
    <property type="entry name" value="AdoMet_MTases"/>
    <property type="match status" value="1"/>
</dbReference>
<protein>
    <submittedName>
        <fullName evidence="6">tRNA(M5U54)methyltransferase</fullName>
        <ecNumber evidence="6">2.1.1.35</ecNumber>
    </submittedName>
</protein>
<dbReference type="InterPro" id="IPR010280">
    <property type="entry name" value="U5_MeTrfase_fam"/>
</dbReference>
<feature type="active site" description="Nucleophile" evidence="4">
    <location>
        <position position="495"/>
    </location>
</feature>
<dbReference type="Pfam" id="PF05958">
    <property type="entry name" value="tRNA_U5-meth_tr"/>
    <property type="match status" value="1"/>
</dbReference>